<gene>
    <name evidence="2" type="ORF">FWK35_00026086</name>
</gene>
<sequence>MFVADFTSNNKTISNECSPSEVSDLSETTTTTNNKRKTNDFEEETIDEYDGIKKIKFLKKNLIIKHPDNNISNSHLDLVSDHSSFGLVKKNPTETNISSIQTTILIDNRQNKNTTNGAVSIKRSDVNFKNNVIVEDPVLSDTSVSLCMSTIEKTVNDHLNKTEGSIIYCYYYII</sequence>
<evidence type="ECO:0000256" key="1">
    <source>
        <dbReference type="SAM" id="MobiDB-lite"/>
    </source>
</evidence>
<evidence type="ECO:0000313" key="3">
    <source>
        <dbReference type="Proteomes" id="UP000478052"/>
    </source>
</evidence>
<comment type="caution">
    <text evidence="2">The sequence shown here is derived from an EMBL/GenBank/DDBJ whole genome shotgun (WGS) entry which is preliminary data.</text>
</comment>
<organism evidence="2 3">
    <name type="scientific">Aphis craccivora</name>
    <name type="common">Cowpea aphid</name>
    <dbReference type="NCBI Taxonomy" id="307492"/>
    <lineage>
        <taxon>Eukaryota</taxon>
        <taxon>Metazoa</taxon>
        <taxon>Ecdysozoa</taxon>
        <taxon>Arthropoda</taxon>
        <taxon>Hexapoda</taxon>
        <taxon>Insecta</taxon>
        <taxon>Pterygota</taxon>
        <taxon>Neoptera</taxon>
        <taxon>Paraneoptera</taxon>
        <taxon>Hemiptera</taxon>
        <taxon>Sternorrhyncha</taxon>
        <taxon>Aphidomorpha</taxon>
        <taxon>Aphidoidea</taxon>
        <taxon>Aphididae</taxon>
        <taxon>Aphidini</taxon>
        <taxon>Aphis</taxon>
        <taxon>Aphis</taxon>
    </lineage>
</organism>
<dbReference type="AlphaFoldDB" id="A0A6G0YTC0"/>
<dbReference type="EMBL" id="VUJU01002475">
    <property type="protein sequence ID" value="KAF0761165.1"/>
    <property type="molecule type" value="Genomic_DNA"/>
</dbReference>
<evidence type="ECO:0000313" key="2">
    <source>
        <dbReference type="EMBL" id="KAF0761165.1"/>
    </source>
</evidence>
<accession>A0A6G0YTC0</accession>
<reference evidence="2 3" key="1">
    <citation type="submission" date="2019-08" db="EMBL/GenBank/DDBJ databases">
        <title>Whole genome of Aphis craccivora.</title>
        <authorList>
            <person name="Voronova N.V."/>
            <person name="Shulinski R.S."/>
            <person name="Bandarenka Y.V."/>
            <person name="Zhorov D.G."/>
            <person name="Warner D."/>
        </authorList>
    </citation>
    <scope>NUCLEOTIDE SEQUENCE [LARGE SCALE GENOMIC DNA]</scope>
    <source>
        <strain evidence="2">180601</strain>
        <tissue evidence="2">Whole Body</tissue>
    </source>
</reference>
<protein>
    <submittedName>
        <fullName evidence="2">Uncharacterized protein</fullName>
    </submittedName>
</protein>
<keyword evidence="3" id="KW-1185">Reference proteome</keyword>
<feature type="compositionally biased region" description="Polar residues" evidence="1">
    <location>
        <begin position="13"/>
        <end position="27"/>
    </location>
</feature>
<feature type="region of interest" description="Disordered" evidence="1">
    <location>
        <begin position="13"/>
        <end position="36"/>
    </location>
</feature>
<name>A0A6G0YTC0_APHCR</name>
<dbReference type="Proteomes" id="UP000478052">
    <property type="component" value="Unassembled WGS sequence"/>
</dbReference>
<proteinExistence type="predicted"/>